<proteinExistence type="predicted"/>
<dbReference type="InterPro" id="IPR018711">
    <property type="entry name" value="NAGPA"/>
</dbReference>
<name>A0A1M6C052_9FIRM</name>
<dbReference type="Proteomes" id="UP000324781">
    <property type="component" value="Unassembled WGS sequence"/>
</dbReference>
<dbReference type="Gene3D" id="2.60.40.10">
    <property type="entry name" value="Immunoglobulins"/>
    <property type="match status" value="1"/>
</dbReference>
<dbReference type="InterPro" id="IPR013783">
    <property type="entry name" value="Ig-like_fold"/>
</dbReference>
<sequence length="1476" mass="159523">MRKSKQRVTKAVLSFLICICLVFPFTESLYAYTNGNGMGTMVFNERREIAQGVFLDTWVGKTPSGTPKRGYTISFNPKTSDAQALTFFGNTVGGRATLSRMIAEAEAQGYTVIGGINGDFYNLSNGVPIGLMIKDGRLISNNASKWGAIGFKKDGSVVIGFPSLEIKAVLSDGQEFAIANFNKAQGDWGPYMYTSDFGQTTGSSVPSLEVVVDISTGTPALGNMLIGTVSAVNANAMATPIGKDQVVLSARHGKNGEYALSQLNVGDAIAFSFRDPEDQWTDVQQAIGGEKILLKDGQIPDGIPTSDVNPYTAIGVKANGEVVLLQVDGRKNGHSFGISSMDAAKFLQDQGCINAISLDGGGSSTIAARMPGDTSPKVLNSPSDGSERANSNALLLVSKQAIRIGNGEASPSQQLKRLHIYPGKTFMLPGSTLNLSVKGTDEYFFPAAIPGEVEWQAKGGKIQNGEYTAPDTPGTYQITARYGDAVGSATIVVLSPSQITGIRPSAYSFNILPGTSQKITLMAQLDTVPVAANSRLAQWKVEGNVGSITKDGVFTAASNAEGQGTIQVTLGKQTASITVYIAQPPVVLEGFENGTAWGTTGVRVASHRARIVEDPDLAAFGSKVLRLDYDMTLAAGVEKGTAGVYAYPLGPDGTSATIVLDKTPTAIGMWVYGDNSKNWLRARLRDGKGETFDINLTSEYRPDTGTGGIDWTGWKYVEAAIPAGREGPFTLELPVRLMCSRDDMRTKGTIYIDQIRAIYGAKSDDLVPPSGTIQAPADQAVFQAGKVEFKAQITDNNAIDKNSIQLFLDNGRVNDVKITEIPQGYQVEAQLGANVPLADGLHVAKLRFTDKFGNNGSKAVTFRVSTGAPEAVATVGESDTVVGAYDYTVSIKNPNTLKKLYLSFAYDKDSVEIVDADTKTPGIQAELEDWMKNGKVVHNVVDTENGRIIIEVENLNAATREPELKAVTIRMRPKEYTAADPDLTLVLGAMIVGQNKGGSTFSLSPAVQQQDYDLILKVDGFSRGSMTEIRVTDKEGNPVENARIYYNGMMEFHILTTDKNGLARSDVFTDMAPGSVVSLQAVKDGLLSNIYRFTVSEPASGLEIQKLSIAFDDSPSALKFHYLTPPDQTGTVIQIVEKSKFTGTFQNASAFNGQDSEGYILDGGRLVTVRSHTVSVKGLKPGVAYVYRFRDSVGRASETYELVWPNTGKTYSFLFLTDPQAYNAAGYSLFGNVLQRAYAVAENPAFVILGGDMVDRGGNKSQWDMFFGYSFNVLSRLPMMAVPGNHETYDDTDLINYRAYLALPENGPSGYAETAYSFETDDALFMVLNTQASIQPQLEWMQKKAASSNKKWKIVVMHRGLYAGFYNESELRNAIAPVMDKLGIDLVLNGHDHLYLRTTMKNGVKTTPGKGTTYITGGSSASKYYDAENRPWTQVLFDDNKPVFTVLKVQKDKISVTSYHVDNGKNVVHDRFDITK</sequence>
<accession>A0A1M6C052</accession>
<organism evidence="3 4">
    <name type="scientific">Thermoclostridium caenicola</name>
    <dbReference type="NCBI Taxonomy" id="659425"/>
    <lineage>
        <taxon>Bacteria</taxon>
        <taxon>Bacillati</taxon>
        <taxon>Bacillota</taxon>
        <taxon>Clostridia</taxon>
        <taxon>Eubacteriales</taxon>
        <taxon>Oscillospiraceae</taxon>
        <taxon>Thermoclostridium</taxon>
    </lineage>
</organism>
<protein>
    <submittedName>
        <fullName evidence="3">Calcineurin-like phosphoesterase</fullName>
    </submittedName>
</protein>
<dbReference type="Gene3D" id="3.60.21.10">
    <property type="match status" value="1"/>
</dbReference>
<dbReference type="Pfam" id="PF00149">
    <property type="entry name" value="Metallophos"/>
    <property type="match status" value="1"/>
</dbReference>
<dbReference type="OrthoDB" id="9809781at2"/>
<feature type="domain" description="Calcineurin-like phosphoesterase" evidence="1">
    <location>
        <begin position="1213"/>
        <end position="1394"/>
    </location>
</feature>
<keyword evidence="4" id="KW-1185">Reference proteome</keyword>
<evidence type="ECO:0000313" key="3">
    <source>
        <dbReference type="EMBL" id="SHI54449.1"/>
    </source>
</evidence>
<dbReference type="Gene3D" id="2.60.120.430">
    <property type="entry name" value="Galactose-binding lectin"/>
    <property type="match status" value="1"/>
</dbReference>
<dbReference type="PANTHER" id="PTHR45867:SF3">
    <property type="entry name" value="ACID PHOSPHATASE TYPE 7"/>
    <property type="match status" value="1"/>
</dbReference>
<dbReference type="EMBL" id="FQZP01000004">
    <property type="protein sequence ID" value="SHI54449.1"/>
    <property type="molecule type" value="Genomic_DNA"/>
</dbReference>
<dbReference type="InterPro" id="IPR029052">
    <property type="entry name" value="Metallo-depent_PP-like"/>
</dbReference>
<evidence type="ECO:0000259" key="1">
    <source>
        <dbReference type="Pfam" id="PF00149"/>
    </source>
</evidence>
<dbReference type="InterPro" id="IPR004843">
    <property type="entry name" value="Calcineurin-like_PHP"/>
</dbReference>
<dbReference type="PANTHER" id="PTHR45867">
    <property type="entry name" value="PURPLE ACID PHOSPHATASE"/>
    <property type="match status" value="1"/>
</dbReference>
<dbReference type="RefSeq" id="WP_149677681.1">
    <property type="nucleotide sequence ID" value="NZ_FQZP01000004.1"/>
</dbReference>
<feature type="domain" description="Phosphodiester glycosidase" evidence="2">
    <location>
        <begin position="237"/>
        <end position="396"/>
    </location>
</feature>
<dbReference type="SUPFAM" id="SSF56300">
    <property type="entry name" value="Metallo-dependent phosphatases"/>
    <property type="match status" value="1"/>
</dbReference>
<evidence type="ECO:0000259" key="2">
    <source>
        <dbReference type="Pfam" id="PF09992"/>
    </source>
</evidence>
<dbReference type="GO" id="GO:0003993">
    <property type="term" value="F:acid phosphatase activity"/>
    <property type="evidence" value="ECO:0007669"/>
    <property type="project" value="InterPro"/>
</dbReference>
<evidence type="ECO:0000313" key="4">
    <source>
        <dbReference type="Proteomes" id="UP000324781"/>
    </source>
</evidence>
<reference evidence="3 4" key="1">
    <citation type="submission" date="2016-11" db="EMBL/GenBank/DDBJ databases">
        <authorList>
            <person name="Varghese N."/>
            <person name="Submissions S."/>
        </authorList>
    </citation>
    <scope>NUCLEOTIDE SEQUENCE [LARGE SCALE GENOMIC DNA]</scope>
    <source>
        <strain evidence="3 4">DSM 19027</strain>
    </source>
</reference>
<dbReference type="Pfam" id="PF09992">
    <property type="entry name" value="NAGPA"/>
    <property type="match status" value="1"/>
</dbReference>
<gene>
    <name evidence="3" type="ORF">SAMN05444373_10046</name>
</gene>
<dbReference type="GO" id="GO:0046872">
    <property type="term" value="F:metal ion binding"/>
    <property type="evidence" value="ECO:0007669"/>
    <property type="project" value="InterPro"/>
</dbReference>